<dbReference type="Proteomes" id="UP000006038">
    <property type="component" value="Chromosome 5"/>
</dbReference>
<name>J3M9B9_ORYBR</name>
<dbReference type="GeneID" id="107304243"/>
<organism evidence="3">
    <name type="scientific">Oryza brachyantha</name>
    <name type="common">malo sina</name>
    <dbReference type="NCBI Taxonomy" id="4533"/>
    <lineage>
        <taxon>Eukaryota</taxon>
        <taxon>Viridiplantae</taxon>
        <taxon>Streptophyta</taxon>
        <taxon>Embryophyta</taxon>
        <taxon>Tracheophyta</taxon>
        <taxon>Spermatophyta</taxon>
        <taxon>Magnoliopsida</taxon>
        <taxon>Liliopsida</taxon>
        <taxon>Poales</taxon>
        <taxon>Poaceae</taxon>
        <taxon>BOP clade</taxon>
        <taxon>Oryzoideae</taxon>
        <taxon>Oryzeae</taxon>
        <taxon>Oryzinae</taxon>
        <taxon>Oryza</taxon>
    </lineage>
</organism>
<keyword evidence="4" id="KW-1185">Reference proteome</keyword>
<feature type="chain" id="PRO_5003773581" description="Neprosin activation peptide domain-containing protein" evidence="2">
    <location>
        <begin position="24"/>
        <end position="77"/>
    </location>
</feature>
<dbReference type="OrthoDB" id="1681778at2759"/>
<feature type="region of interest" description="Disordered" evidence="1">
    <location>
        <begin position="55"/>
        <end position="77"/>
    </location>
</feature>
<evidence type="ECO:0000313" key="3">
    <source>
        <dbReference type="EnsemblPlants" id="OB05G31930.1"/>
    </source>
</evidence>
<feature type="signal peptide" evidence="2">
    <location>
        <begin position="1"/>
        <end position="23"/>
    </location>
</feature>
<dbReference type="AlphaFoldDB" id="J3M9B9"/>
<proteinExistence type="predicted"/>
<evidence type="ECO:0000256" key="1">
    <source>
        <dbReference type="SAM" id="MobiDB-lite"/>
    </source>
</evidence>
<dbReference type="HOGENOM" id="CLU_162952_1_0_1"/>
<protein>
    <recommendedName>
        <fullName evidence="5">Neprosin activation peptide domain-containing protein</fullName>
    </recommendedName>
</protein>
<dbReference type="STRING" id="4533.J3M9B9"/>
<dbReference type="eggNOG" id="ENOG502SC5F">
    <property type="taxonomic scope" value="Eukaryota"/>
</dbReference>
<dbReference type="PANTHER" id="PTHR34467:SF1">
    <property type="entry name" value="OS05G0542300 PROTEIN"/>
    <property type="match status" value="1"/>
</dbReference>
<accession>J3M9B9</accession>
<reference evidence="3" key="1">
    <citation type="journal article" date="2013" name="Nat. Commun.">
        <title>Whole-genome sequencing of Oryza brachyantha reveals mechanisms underlying Oryza genome evolution.</title>
        <authorList>
            <person name="Chen J."/>
            <person name="Huang Q."/>
            <person name="Gao D."/>
            <person name="Wang J."/>
            <person name="Lang Y."/>
            <person name="Liu T."/>
            <person name="Li B."/>
            <person name="Bai Z."/>
            <person name="Luis Goicoechea J."/>
            <person name="Liang C."/>
            <person name="Chen C."/>
            <person name="Zhang W."/>
            <person name="Sun S."/>
            <person name="Liao Y."/>
            <person name="Zhang X."/>
            <person name="Yang L."/>
            <person name="Song C."/>
            <person name="Wang M."/>
            <person name="Shi J."/>
            <person name="Liu G."/>
            <person name="Liu J."/>
            <person name="Zhou H."/>
            <person name="Zhou W."/>
            <person name="Yu Q."/>
            <person name="An N."/>
            <person name="Chen Y."/>
            <person name="Cai Q."/>
            <person name="Wang B."/>
            <person name="Liu B."/>
            <person name="Min J."/>
            <person name="Huang Y."/>
            <person name="Wu H."/>
            <person name="Li Z."/>
            <person name="Zhang Y."/>
            <person name="Yin Y."/>
            <person name="Song W."/>
            <person name="Jiang J."/>
            <person name="Jackson S.A."/>
            <person name="Wing R.A."/>
            <person name="Wang J."/>
            <person name="Chen M."/>
        </authorList>
    </citation>
    <scope>NUCLEOTIDE SEQUENCE [LARGE SCALE GENOMIC DNA]</scope>
    <source>
        <strain evidence="3">cv. IRGC 101232</strain>
    </source>
</reference>
<dbReference type="RefSeq" id="XP_015692951.1">
    <property type="nucleotide sequence ID" value="XM_015837465.2"/>
</dbReference>
<gene>
    <name evidence="3" type="primary">LOC107304243</name>
</gene>
<dbReference type="PANTHER" id="PTHR34467">
    <property type="entry name" value="TRANSMEMBRANE PROTEIN"/>
    <property type="match status" value="1"/>
</dbReference>
<reference evidence="3" key="2">
    <citation type="submission" date="2013-04" db="UniProtKB">
        <authorList>
            <consortium name="EnsemblPlants"/>
        </authorList>
    </citation>
    <scope>IDENTIFICATION</scope>
</reference>
<sequence length="77" mass="8566">MSKLRFFISVVLVIVLLFDASSGQAATACINNEVTSKVKVRIQKHSRRVLTDVLDYDYGGPNSKHEPRKKPGNGHAR</sequence>
<dbReference type="Gramene" id="OB05G31930.1">
    <property type="protein sequence ID" value="OB05G31930.1"/>
    <property type="gene ID" value="OB05G31930"/>
</dbReference>
<evidence type="ECO:0000313" key="4">
    <source>
        <dbReference type="Proteomes" id="UP000006038"/>
    </source>
</evidence>
<evidence type="ECO:0000256" key="2">
    <source>
        <dbReference type="SAM" id="SignalP"/>
    </source>
</evidence>
<dbReference type="EnsemblPlants" id="OB05G31930.1">
    <property type="protein sequence ID" value="OB05G31930.1"/>
    <property type="gene ID" value="OB05G31930"/>
</dbReference>
<dbReference type="KEGG" id="obr:107304243"/>
<evidence type="ECO:0008006" key="5">
    <source>
        <dbReference type="Google" id="ProtNLM"/>
    </source>
</evidence>
<dbReference type="OMA" id="TACINNE"/>
<keyword evidence="2" id="KW-0732">Signal</keyword>
<feature type="compositionally biased region" description="Basic residues" evidence="1">
    <location>
        <begin position="66"/>
        <end position="77"/>
    </location>
</feature>